<evidence type="ECO:0000256" key="2">
    <source>
        <dbReference type="SAM" id="Phobius"/>
    </source>
</evidence>
<dbReference type="Proteomes" id="UP000678499">
    <property type="component" value="Unassembled WGS sequence"/>
</dbReference>
<accession>A0A7R9BUE1</accession>
<dbReference type="Gene3D" id="2.140.10.30">
    <property type="entry name" value="Dipeptidylpeptidase IV, N-terminal domain"/>
    <property type="match status" value="1"/>
</dbReference>
<reference evidence="3" key="1">
    <citation type="submission" date="2020-11" db="EMBL/GenBank/DDBJ databases">
        <authorList>
            <person name="Tran Van P."/>
        </authorList>
    </citation>
    <scope>NUCLEOTIDE SEQUENCE</scope>
</reference>
<feature type="transmembrane region" description="Helical" evidence="2">
    <location>
        <begin position="36"/>
        <end position="57"/>
    </location>
</feature>
<name>A0A7R9BUE1_9CRUS</name>
<dbReference type="EMBL" id="OA885203">
    <property type="protein sequence ID" value="CAD7281784.1"/>
    <property type="molecule type" value="Genomic_DNA"/>
</dbReference>
<keyword evidence="2" id="KW-0472">Membrane</keyword>
<sequence>MISSSGGRAARSPTKFRGGSAELASGNPEQRNWKGIFISVFVIAAFCGLILLAVMLVSPDTFKDGDTTRAIPLDDLLSTRQFHPRRFNGTWISDFEFVYVSEAGGVHLFNADNQSFSEILDASTVVSVFS</sequence>
<feature type="region of interest" description="Disordered" evidence="1">
    <location>
        <begin position="1"/>
        <end position="26"/>
    </location>
</feature>
<dbReference type="OrthoDB" id="16520at2759"/>
<keyword evidence="2" id="KW-1133">Transmembrane helix</keyword>
<evidence type="ECO:0000313" key="3">
    <source>
        <dbReference type="EMBL" id="CAD7281784.1"/>
    </source>
</evidence>
<dbReference type="EMBL" id="CAJPEX010003166">
    <property type="protein sequence ID" value="CAG0921936.1"/>
    <property type="molecule type" value="Genomic_DNA"/>
</dbReference>
<keyword evidence="2" id="KW-0812">Transmembrane</keyword>
<dbReference type="AlphaFoldDB" id="A0A7R9BUE1"/>
<gene>
    <name evidence="3" type="ORF">NMOB1V02_LOCUS9420</name>
</gene>
<keyword evidence="4" id="KW-1185">Reference proteome</keyword>
<proteinExistence type="predicted"/>
<organism evidence="3">
    <name type="scientific">Notodromas monacha</name>
    <dbReference type="NCBI Taxonomy" id="399045"/>
    <lineage>
        <taxon>Eukaryota</taxon>
        <taxon>Metazoa</taxon>
        <taxon>Ecdysozoa</taxon>
        <taxon>Arthropoda</taxon>
        <taxon>Crustacea</taxon>
        <taxon>Oligostraca</taxon>
        <taxon>Ostracoda</taxon>
        <taxon>Podocopa</taxon>
        <taxon>Podocopida</taxon>
        <taxon>Cypridocopina</taxon>
        <taxon>Cypridoidea</taxon>
        <taxon>Cyprididae</taxon>
        <taxon>Notodromas</taxon>
    </lineage>
</organism>
<evidence type="ECO:0000313" key="4">
    <source>
        <dbReference type="Proteomes" id="UP000678499"/>
    </source>
</evidence>
<evidence type="ECO:0008006" key="5">
    <source>
        <dbReference type="Google" id="ProtNLM"/>
    </source>
</evidence>
<evidence type="ECO:0000256" key="1">
    <source>
        <dbReference type="SAM" id="MobiDB-lite"/>
    </source>
</evidence>
<protein>
    <recommendedName>
        <fullName evidence="5">Dipeptidyl aminopeptidase-like protein 6</fullName>
    </recommendedName>
</protein>